<comment type="caution">
    <text evidence="3">The sequence shown here is derived from an EMBL/GenBank/DDBJ whole genome shotgun (WGS) entry which is preliminary data.</text>
</comment>
<name>A0ABT6FIN2_9BACT</name>
<organism evidence="3 4">
    <name type="scientific">Paludisphaera mucosa</name>
    <dbReference type="NCBI Taxonomy" id="3030827"/>
    <lineage>
        <taxon>Bacteria</taxon>
        <taxon>Pseudomonadati</taxon>
        <taxon>Planctomycetota</taxon>
        <taxon>Planctomycetia</taxon>
        <taxon>Isosphaerales</taxon>
        <taxon>Isosphaeraceae</taxon>
        <taxon>Paludisphaera</taxon>
    </lineage>
</organism>
<feature type="compositionally biased region" description="Low complexity" evidence="1">
    <location>
        <begin position="16"/>
        <end position="26"/>
    </location>
</feature>
<reference evidence="3 4" key="1">
    <citation type="submission" date="2023-03" db="EMBL/GenBank/DDBJ databases">
        <title>Paludisphaera mucosa sp. nov. a novel planctomycete from northern fen.</title>
        <authorList>
            <person name="Ivanova A."/>
        </authorList>
    </citation>
    <scope>NUCLEOTIDE SEQUENCE [LARGE SCALE GENOMIC DNA]</scope>
    <source>
        <strain evidence="3 4">Pla2</strain>
    </source>
</reference>
<sequence>MILPAGDGGRGRCDGSRSSSSKCGVGKSACAATIAVGMAKRGRRVLPIDADAEEHATRTVTRGHGGGDVGLGEVLLRHAAAIDAIRPTPADGLDVLSAGASLGGANIAPAQELGRATCRLTCSS</sequence>
<dbReference type="Gene3D" id="3.40.50.300">
    <property type="entry name" value="P-loop containing nucleotide triphosphate hydrolases"/>
    <property type="match status" value="1"/>
</dbReference>
<dbReference type="InterPro" id="IPR027417">
    <property type="entry name" value="P-loop_NTPase"/>
</dbReference>
<evidence type="ECO:0000313" key="4">
    <source>
        <dbReference type="Proteomes" id="UP001216907"/>
    </source>
</evidence>
<dbReference type="Proteomes" id="UP001216907">
    <property type="component" value="Unassembled WGS sequence"/>
</dbReference>
<feature type="domain" description="AAA" evidence="2">
    <location>
        <begin position="21"/>
        <end position="108"/>
    </location>
</feature>
<dbReference type="EMBL" id="JARRAG010000002">
    <property type="protein sequence ID" value="MDG3007364.1"/>
    <property type="molecule type" value="Genomic_DNA"/>
</dbReference>
<feature type="region of interest" description="Disordered" evidence="1">
    <location>
        <begin position="1"/>
        <end position="26"/>
    </location>
</feature>
<dbReference type="SUPFAM" id="SSF52540">
    <property type="entry name" value="P-loop containing nucleoside triphosphate hydrolases"/>
    <property type="match status" value="1"/>
</dbReference>
<dbReference type="InterPro" id="IPR050678">
    <property type="entry name" value="DNA_Partitioning_ATPase"/>
</dbReference>
<keyword evidence="4" id="KW-1185">Reference proteome</keyword>
<evidence type="ECO:0000259" key="2">
    <source>
        <dbReference type="Pfam" id="PF13614"/>
    </source>
</evidence>
<proteinExistence type="predicted"/>
<dbReference type="InterPro" id="IPR025669">
    <property type="entry name" value="AAA_dom"/>
</dbReference>
<protein>
    <submittedName>
        <fullName evidence="3">AAA family ATPase</fullName>
    </submittedName>
</protein>
<accession>A0ABT6FIN2</accession>
<dbReference type="PANTHER" id="PTHR13696">
    <property type="entry name" value="P-LOOP CONTAINING NUCLEOSIDE TRIPHOSPHATE HYDROLASE"/>
    <property type="match status" value="1"/>
</dbReference>
<dbReference type="RefSeq" id="WP_277863645.1">
    <property type="nucleotide sequence ID" value="NZ_JARRAG010000002.1"/>
</dbReference>
<dbReference type="Pfam" id="PF13614">
    <property type="entry name" value="AAA_31"/>
    <property type="match status" value="1"/>
</dbReference>
<evidence type="ECO:0000256" key="1">
    <source>
        <dbReference type="SAM" id="MobiDB-lite"/>
    </source>
</evidence>
<dbReference type="PANTHER" id="PTHR13696:SF52">
    <property type="entry name" value="PARA FAMILY PROTEIN CT_582"/>
    <property type="match status" value="1"/>
</dbReference>
<gene>
    <name evidence="3" type="ORF">PZE19_26685</name>
</gene>
<evidence type="ECO:0000313" key="3">
    <source>
        <dbReference type="EMBL" id="MDG3007364.1"/>
    </source>
</evidence>